<dbReference type="InterPro" id="IPR051017">
    <property type="entry name" value="Aldolase-II_Adducin_sf"/>
</dbReference>
<name>A0A918Q3E0_9CAUL</name>
<dbReference type="GO" id="GO:0051015">
    <property type="term" value="F:actin filament binding"/>
    <property type="evidence" value="ECO:0007669"/>
    <property type="project" value="TreeGrafter"/>
</dbReference>
<dbReference type="SMART" id="SM01007">
    <property type="entry name" value="Aldolase_II"/>
    <property type="match status" value="1"/>
</dbReference>
<dbReference type="Pfam" id="PF00596">
    <property type="entry name" value="Aldolase_II"/>
    <property type="match status" value="1"/>
</dbReference>
<evidence type="ECO:0000259" key="2">
    <source>
        <dbReference type="SMART" id="SM01007"/>
    </source>
</evidence>
<dbReference type="RefSeq" id="WP_189485900.1">
    <property type="nucleotide sequence ID" value="NZ_BMZB01000001.1"/>
</dbReference>
<accession>A0A918Q3E0</accession>
<dbReference type="PANTHER" id="PTHR10672:SF3">
    <property type="entry name" value="PROTEIN HU-LI TAI SHAO"/>
    <property type="match status" value="1"/>
</dbReference>
<evidence type="ECO:0000313" key="3">
    <source>
        <dbReference type="EMBL" id="GGZ30934.1"/>
    </source>
</evidence>
<dbReference type="InterPro" id="IPR001303">
    <property type="entry name" value="Aldolase_II/adducin_N"/>
</dbReference>
<sequence length="264" mass="29402">MVAALKDVSQQPAHFTEAEWKVRVDLAAFYRLSALYGWDDLIFTHISARVPGPDHHFLINPFGLTFDEITASSLVKVDLDGNLIGEHEYGINYAGYVIHSAIHAAREDAHFVAHFHSPDGMAVSAHKEGLLPLNQRALAIIPRLSYHDYEGVALNLDERERLVADIGETKLMLLRNHGTLAVGAHVGEAWGNIYQLEAACTAQVRTLSIGREGVLIAPEEAQEEVRRQMSARNPIAQEGKRSFHDLVWEASLRKAHRFSPGFDQ</sequence>
<dbReference type="InterPro" id="IPR036409">
    <property type="entry name" value="Aldolase_II/adducin_N_sf"/>
</dbReference>
<dbReference type="AlphaFoldDB" id="A0A918Q3E0"/>
<dbReference type="Proteomes" id="UP000662572">
    <property type="component" value="Unassembled WGS sequence"/>
</dbReference>
<reference evidence="3" key="2">
    <citation type="submission" date="2020-09" db="EMBL/GenBank/DDBJ databases">
        <authorList>
            <person name="Sun Q."/>
            <person name="Kim S."/>
        </authorList>
    </citation>
    <scope>NUCLEOTIDE SEQUENCE</scope>
    <source>
        <strain evidence="3">KCTC 32296</strain>
    </source>
</reference>
<reference evidence="3" key="1">
    <citation type="journal article" date="2014" name="Int. J. Syst. Evol. Microbiol.">
        <title>Complete genome sequence of Corynebacterium casei LMG S-19264T (=DSM 44701T), isolated from a smear-ripened cheese.</title>
        <authorList>
            <consortium name="US DOE Joint Genome Institute (JGI-PGF)"/>
            <person name="Walter F."/>
            <person name="Albersmeier A."/>
            <person name="Kalinowski J."/>
            <person name="Ruckert C."/>
        </authorList>
    </citation>
    <scope>NUCLEOTIDE SEQUENCE</scope>
    <source>
        <strain evidence="3">KCTC 32296</strain>
    </source>
</reference>
<gene>
    <name evidence="3" type="ORF">GCM10011273_16780</name>
</gene>
<dbReference type="PANTHER" id="PTHR10672">
    <property type="entry name" value="ADDUCIN"/>
    <property type="match status" value="1"/>
</dbReference>
<keyword evidence="4" id="KW-1185">Reference proteome</keyword>
<dbReference type="GO" id="GO:0005856">
    <property type="term" value="C:cytoskeleton"/>
    <property type="evidence" value="ECO:0007669"/>
    <property type="project" value="TreeGrafter"/>
</dbReference>
<evidence type="ECO:0000313" key="4">
    <source>
        <dbReference type="Proteomes" id="UP000662572"/>
    </source>
</evidence>
<organism evidence="3 4">
    <name type="scientific">Asticcacaulis endophyticus</name>
    <dbReference type="NCBI Taxonomy" id="1395890"/>
    <lineage>
        <taxon>Bacteria</taxon>
        <taxon>Pseudomonadati</taxon>
        <taxon>Pseudomonadota</taxon>
        <taxon>Alphaproteobacteria</taxon>
        <taxon>Caulobacterales</taxon>
        <taxon>Caulobacteraceae</taxon>
        <taxon>Asticcacaulis</taxon>
    </lineage>
</organism>
<dbReference type="SUPFAM" id="SSF53639">
    <property type="entry name" value="AraD/HMP-PK domain-like"/>
    <property type="match status" value="1"/>
</dbReference>
<dbReference type="NCBIfam" id="NF005451">
    <property type="entry name" value="PRK07044.1"/>
    <property type="match status" value="1"/>
</dbReference>
<dbReference type="Gene3D" id="3.40.225.10">
    <property type="entry name" value="Class II aldolase/adducin N-terminal domain"/>
    <property type="match status" value="1"/>
</dbReference>
<evidence type="ECO:0000256" key="1">
    <source>
        <dbReference type="ARBA" id="ARBA00037961"/>
    </source>
</evidence>
<protein>
    <submittedName>
        <fullName evidence="3">Class II aldolase</fullName>
    </submittedName>
</protein>
<comment type="caution">
    <text evidence="3">The sequence shown here is derived from an EMBL/GenBank/DDBJ whole genome shotgun (WGS) entry which is preliminary data.</text>
</comment>
<dbReference type="EMBL" id="BMZB01000001">
    <property type="protein sequence ID" value="GGZ30934.1"/>
    <property type="molecule type" value="Genomic_DNA"/>
</dbReference>
<comment type="similarity">
    <text evidence="1">Belongs to the aldolase class II family.</text>
</comment>
<feature type="domain" description="Class II aldolase/adducin N-terminal" evidence="2">
    <location>
        <begin position="24"/>
        <end position="204"/>
    </location>
</feature>
<proteinExistence type="inferred from homology"/>